<dbReference type="AlphaFoldDB" id="A0A1L7XV39"/>
<evidence type="ECO:0000313" key="2">
    <source>
        <dbReference type="EMBL" id="CZR68845.1"/>
    </source>
</evidence>
<keyword evidence="3" id="KW-1185">Reference proteome</keyword>
<reference evidence="2 3" key="1">
    <citation type="submission" date="2016-03" db="EMBL/GenBank/DDBJ databases">
        <authorList>
            <person name="Ploux O."/>
        </authorList>
    </citation>
    <scope>NUCLEOTIDE SEQUENCE [LARGE SCALE GENOMIC DNA]</scope>
    <source>
        <strain evidence="2 3">UAMH 11012</strain>
    </source>
</reference>
<gene>
    <name evidence="2" type="ORF">PAC_18745</name>
</gene>
<protein>
    <submittedName>
        <fullName evidence="2">Uncharacterized protein</fullName>
    </submittedName>
</protein>
<feature type="region of interest" description="Disordered" evidence="1">
    <location>
        <begin position="79"/>
        <end position="103"/>
    </location>
</feature>
<feature type="region of interest" description="Disordered" evidence="1">
    <location>
        <begin position="1"/>
        <end position="35"/>
    </location>
</feature>
<evidence type="ECO:0000256" key="1">
    <source>
        <dbReference type="SAM" id="MobiDB-lite"/>
    </source>
</evidence>
<dbReference type="EMBL" id="FJOG01000060">
    <property type="protein sequence ID" value="CZR68845.1"/>
    <property type="molecule type" value="Genomic_DNA"/>
</dbReference>
<dbReference type="Proteomes" id="UP000184330">
    <property type="component" value="Unassembled WGS sequence"/>
</dbReference>
<organism evidence="2 3">
    <name type="scientific">Phialocephala subalpina</name>
    <dbReference type="NCBI Taxonomy" id="576137"/>
    <lineage>
        <taxon>Eukaryota</taxon>
        <taxon>Fungi</taxon>
        <taxon>Dikarya</taxon>
        <taxon>Ascomycota</taxon>
        <taxon>Pezizomycotina</taxon>
        <taxon>Leotiomycetes</taxon>
        <taxon>Helotiales</taxon>
        <taxon>Mollisiaceae</taxon>
        <taxon>Phialocephala</taxon>
        <taxon>Phialocephala fortinii species complex</taxon>
    </lineage>
</organism>
<evidence type="ECO:0000313" key="3">
    <source>
        <dbReference type="Proteomes" id="UP000184330"/>
    </source>
</evidence>
<accession>A0A1L7XV39</accession>
<proteinExistence type="predicted"/>
<name>A0A1L7XV39_9HELO</name>
<sequence>MSSNCSSTLCVNGSVHSSDGSSTPPNKGSERSQLGTKRIQMFLQDPFYPPYYEKKSIVEHREHIVAQFREILEVLGRADGDRKSPVQVANGGLEAGKHSQHTN</sequence>